<dbReference type="AlphaFoldDB" id="A0A5N7JMZ1"/>
<dbReference type="EMBL" id="VUBA01000014">
    <property type="protein sequence ID" value="MPQ82685.1"/>
    <property type="molecule type" value="Genomic_DNA"/>
</dbReference>
<organism evidence="2 3">
    <name type="scientific">Pseudomonas kitaguniensis</name>
    <dbReference type="NCBI Taxonomy" id="2607908"/>
    <lineage>
        <taxon>Bacteria</taxon>
        <taxon>Pseudomonadati</taxon>
        <taxon>Pseudomonadota</taxon>
        <taxon>Gammaproteobacteria</taxon>
        <taxon>Pseudomonadales</taxon>
        <taxon>Pseudomonadaceae</taxon>
        <taxon>Pseudomonas</taxon>
    </lineage>
</organism>
<feature type="compositionally biased region" description="Basic residues" evidence="1">
    <location>
        <begin position="478"/>
        <end position="499"/>
    </location>
</feature>
<proteinExistence type="predicted"/>
<feature type="region of interest" description="Disordered" evidence="1">
    <location>
        <begin position="469"/>
        <end position="499"/>
    </location>
</feature>
<name>A0A5N7JMZ1_9PSED</name>
<dbReference type="Proteomes" id="UP000325438">
    <property type="component" value="Unassembled WGS sequence"/>
</dbReference>
<gene>
    <name evidence="2" type="ORF">F0170_00995</name>
</gene>
<evidence type="ECO:0000313" key="2">
    <source>
        <dbReference type="EMBL" id="MPQ82685.1"/>
    </source>
</evidence>
<protein>
    <submittedName>
        <fullName evidence="2">Uncharacterized protein</fullName>
    </submittedName>
</protein>
<evidence type="ECO:0000256" key="1">
    <source>
        <dbReference type="SAM" id="MobiDB-lite"/>
    </source>
</evidence>
<dbReference type="RefSeq" id="WP_152748462.1">
    <property type="nucleotide sequence ID" value="NZ_VUBA01000014.1"/>
</dbReference>
<sequence length="499" mass="57523">MRNIKKSPTFNDSERMLAEIGDKVFLSLWSFANVYTDEGIKLLPDGTKKGQGEELCDLLVVFGDHVIIFSDKGHVEYRPTEVASVGWGRWIKSAFLKSAYSTYKAERWLKFDPHRIYLDKECAEKFPITLPPPERMKVHRIAVVRGITEHAKKFYSDDSGTLIIRPDIIGTEHLDNPFMIGLADPKKGYVHFFDELSIDRVFKELDTLKDFTDYLTKKEKLIESGMLAVAPGEDDLLGYYLSSREGYKNLDSPYFLMPPIEVGDKLSVYPGFYDGHLQTREYKEIQEIRRISYFWDTCIETMGSAAFTGRWHETNGTNYDEEITVLKYMASESRLARTILANAYSEIMIKPFPPEEILPRVRISGSPTNPEICYVFLVMQKSDFASSYAEYREIRKNATIHYCFACKDLLPQFTTIVGIASDAINNVGASEELIYLHTDDWTDAEYEEARRLRQDVGLLKNVIVHNNKESEQQENPLAKKRKLKKKVNKAQKNARRKNR</sequence>
<accession>A0A5N7JMZ1</accession>
<reference evidence="2 3" key="1">
    <citation type="submission" date="2019-09" db="EMBL/GenBank/DDBJ databases">
        <title>The draft genomes of Allium pathogen Pseudomonas sp.</title>
        <authorList>
            <person name="Fujikawa T."/>
            <person name="Sawada H."/>
        </authorList>
    </citation>
    <scope>NUCLEOTIDE SEQUENCE [LARGE SCALE GENOMIC DNA]</scope>
    <source>
        <strain evidence="2 3">MAFF 730085</strain>
    </source>
</reference>
<comment type="caution">
    <text evidence="2">The sequence shown here is derived from an EMBL/GenBank/DDBJ whole genome shotgun (WGS) entry which is preliminary data.</text>
</comment>
<evidence type="ECO:0000313" key="3">
    <source>
        <dbReference type="Proteomes" id="UP000325438"/>
    </source>
</evidence>